<keyword evidence="3" id="KW-1185">Reference proteome</keyword>
<evidence type="ECO:0000313" key="2">
    <source>
        <dbReference type="EMBL" id="GFZ03154.1"/>
    </source>
</evidence>
<accession>A0A7J0FX44</accession>
<evidence type="ECO:0000313" key="3">
    <source>
        <dbReference type="Proteomes" id="UP000585474"/>
    </source>
</evidence>
<feature type="compositionally biased region" description="Low complexity" evidence="1">
    <location>
        <begin position="10"/>
        <end position="21"/>
    </location>
</feature>
<organism evidence="2 3">
    <name type="scientific">Actinidia rufa</name>
    <dbReference type="NCBI Taxonomy" id="165716"/>
    <lineage>
        <taxon>Eukaryota</taxon>
        <taxon>Viridiplantae</taxon>
        <taxon>Streptophyta</taxon>
        <taxon>Embryophyta</taxon>
        <taxon>Tracheophyta</taxon>
        <taxon>Spermatophyta</taxon>
        <taxon>Magnoliopsida</taxon>
        <taxon>eudicotyledons</taxon>
        <taxon>Gunneridae</taxon>
        <taxon>Pentapetalae</taxon>
        <taxon>asterids</taxon>
        <taxon>Ericales</taxon>
        <taxon>Actinidiaceae</taxon>
        <taxon>Actinidia</taxon>
    </lineage>
</organism>
<evidence type="ECO:0000256" key="1">
    <source>
        <dbReference type="SAM" id="MobiDB-lite"/>
    </source>
</evidence>
<feature type="compositionally biased region" description="Basic and acidic residues" evidence="1">
    <location>
        <begin position="257"/>
        <end position="267"/>
    </location>
</feature>
<proteinExistence type="predicted"/>
<name>A0A7J0FX44_9ERIC</name>
<dbReference type="AlphaFoldDB" id="A0A7J0FX44"/>
<dbReference type="Proteomes" id="UP000585474">
    <property type="component" value="Unassembled WGS sequence"/>
</dbReference>
<feature type="region of interest" description="Disordered" evidence="1">
    <location>
        <begin position="257"/>
        <end position="277"/>
    </location>
</feature>
<protein>
    <submittedName>
        <fullName evidence="2">Uncharacterized protein</fullName>
    </submittedName>
</protein>
<comment type="caution">
    <text evidence="2">The sequence shown here is derived from an EMBL/GenBank/DDBJ whole genome shotgun (WGS) entry which is preliminary data.</text>
</comment>
<feature type="region of interest" description="Disordered" evidence="1">
    <location>
        <begin position="1"/>
        <end position="29"/>
    </location>
</feature>
<reference evidence="2 3" key="1">
    <citation type="submission" date="2019-07" db="EMBL/GenBank/DDBJ databases">
        <title>De Novo Assembly of kiwifruit Actinidia rufa.</title>
        <authorList>
            <person name="Sugita-Konishi S."/>
            <person name="Sato K."/>
            <person name="Mori E."/>
            <person name="Abe Y."/>
            <person name="Kisaki G."/>
            <person name="Hamano K."/>
            <person name="Suezawa K."/>
            <person name="Otani M."/>
            <person name="Fukuda T."/>
            <person name="Manabe T."/>
            <person name="Gomi K."/>
            <person name="Tabuchi M."/>
            <person name="Akimitsu K."/>
            <person name="Kataoka I."/>
        </authorList>
    </citation>
    <scope>NUCLEOTIDE SEQUENCE [LARGE SCALE GENOMIC DNA]</scope>
    <source>
        <strain evidence="3">cv. Fuchu</strain>
    </source>
</reference>
<gene>
    <name evidence="2" type="ORF">Acr_15g0017620</name>
</gene>
<sequence length="389" mass="44128">MFQVQAHYLQSQSQEASSSSSTNNNEDHHCRTNGLCKVKIMDVQINKARGKFEELQGGSSVRELDEFMKGIRMLKSQIPQQLKIHYAYSNPHRNPWPSINKSSDEMETKTKFLDIIDSADLWQAYLDLPMLLKNYLLCFFLFPEKAVIKRRVMLYLWMSNRMFPYEDSAILALDVLIRLRFIEHVYQKWWRHGALVECKRSGARGGSSGDEDCEGGSDGGGCAVHAAEFERNGTRDGRGGDDGSTWTVPRGVFVEQRRERVSERPVERTTIQRGTRDEADHYSHLQPCCGPERGFLFLRVEKQVPVLPTGGESVVGSPKDIHRSTRDKVGIYFVYKNPQEWYLRDGSDGCVRATKLNGVDDGFLVLKNMKLPESSAASVDGGMCIEACR</sequence>
<dbReference type="EMBL" id="BJWL01000015">
    <property type="protein sequence ID" value="GFZ03154.1"/>
    <property type="molecule type" value="Genomic_DNA"/>
</dbReference>